<name>A0AAP2RCC4_9EURY</name>
<dbReference type="Gene3D" id="3.40.50.1970">
    <property type="match status" value="1"/>
</dbReference>
<dbReference type="FunFam" id="1.20.1090.10:FF:000001">
    <property type="entry name" value="Aldehyde-alcohol dehydrogenase"/>
    <property type="match status" value="1"/>
</dbReference>
<reference evidence="6 7" key="1">
    <citation type="submission" date="2017-11" db="EMBL/GenBank/DDBJ databases">
        <title>Isolation and Characterization of Family Methanocellaceae Species from Potential Methane Hydrate Area Offshore Southwestern Taiwan.</title>
        <authorList>
            <person name="Zhang W.-L."/>
            <person name="Chen W.-C."/>
            <person name="Lai M.-C."/>
            <person name="Chen S.-C."/>
        </authorList>
    </citation>
    <scope>NUCLEOTIDE SEQUENCE [LARGE SCALE GENOMIC DNA]</scope>
    <source>
        <strain evidence="6 7">CWC-04</strain>
    </source>
</reference>
<dbReference type="InterPro" id="IPR018211">
    <property type="entry name" value="ADH_Fe_CS"/>
</dbReference>
<dbReference type="InterPro" id="IPR039697">
    <property type="entry name" value="Alcohol_dehydrogenase_Fe"/>
</dbReference>
<gene>
    <name evidence="6" type="ORF">CUJ83_03225</name>
</gene>
<evidence type="ECO:0000256" key="3">
    <source>
        <dbReference type="ARBA" id="ARBA00023027"/>
    </source>
</evidence>
<dbReference type="CDD" id="cd17814">
    <property type="entry name" value="Fe-ADH-like"/>
    <property type="match status" value="1"/>
</dbReference>
<evidence type="ECO:0000313" key="6">
    <source>
        <dbReference type="EMBL" id="MCD1294005.1"/>
    </source>
</evidence>
<keyword evidence="3" id="KW-0520">NAD</keyword>
<dbReference type="InterPro" id="IPR056798">
    <property type="entry name" value="ADH_Fe_C"/>
</dbReference>
<accession>A0AAP2RCC4</accession>
<comment type="similarity">
    <text evidence="1">Belongs to the iron-containing alcohol dehydrogenase family.</text>
</comment>
<dbReference type="SUPFAM" id="SSF56796">
    <property type="entry name" value="Dehydroquinate synthase-like"/>
    <property type="match status" value="1"/>
</dbReference>
<dbReference type="RefSeq" id="WP_230740552.1">
    <property type="nucleotide sequence ID" value="NZ_PGCK01000002.1"/>
</dbReference>
<dbReference type="Proteomes" id="UP001320159">
    <property type="component" value="Unassembled WGS sequence"/>
</dbReference>
<dbReference type="Gene3D" id="1.20.1090.10">
    <property type="entry name" value="Dehydroquinate synthase-like - alpha domain"/>
    <property type="match status" value="1"/>
</dbReference>
<dbReference type="PANTHER" id="PTHR11496">
    <property type="entry name" value="ALCOHOL DEHYDROGENASE"/>
    <property type="match status" value="1"/>
</dbReference>
<dbReference type="Pfam" id="PF00465">
    <property type="entry name" value="Fe-ADH"/>
    <property type="match status" value="1"/>
</dbReference>
<feature type="domain" description="Alcohol dehydrogenase iron-type/glycerol dehydrogenase GldA" evidence="4">
    <location>
        <begin position="15"/>
        <end position="182"/>
    </location>
</feature>
<dbReference type="AlphaFoldDB" id="A0AAP2RCC4"/>
<evidence type="ECO:0000313" key="7">
    <source>
        <dbReference type="Proteomes" id="UP001320159"/>
    </source>
</evidence>
<comment type="caution">
    <text evidence="6">The sequence shown here is derived from an EMBL/GenBank/DDBJ whole genome shotgun (WGS) entry which is preliminary data.</text>
</comment>
<keyword evidence="7" id="KW-1185">Reference proteome</keyword>
<sequence length="388" mass="41199">MALKNVPELRKFVAPEIVYGEGAIDLAGRYAKIFGASKVMLVTGKKVLKAGWSDIAANSIEKAGLEYTVFSDVTPNPRVEEVMKGAGVYREEGCDIILAVGGGSVIDCAKGIGIVSTNRKSILDFEGADRVHIPGPPLICIPTTAGSSADVSQFAIISDRNNLRKIAIISKTLVPDIALIDPVTTITMEADLTASTGIDALTHAIEAYVSNAHSPLTDVHALEAVSLICSNLLHAIEEPENIVARSGMMLGSLHAGLAFSNASLGAVHAMAHSLGGLSDLSHGECNSILLSHVIKYNYQSAPWRFDRIAIAMGLQLAGSGSDERSSALSDHVREILRKAGIDKCLGDLGVKNEDIRGLVQNALRDPCIVTNPRIPSESDLERIYEEAL</sequence>
<dbReference type="Pfam" id="PF25137">
    <property type="entry name" value="ADH_Fe_C"/>
    <property type="match status" value="1"/>
</dbReference>
<keyword evidence="2" id="KW-0560">Oxidoreductase</keyword>
<dbReference type="NCBIfam" id="NF041833">
    <property type="entry name" value="Fe_ADH_ErcA"/>
    <property type="match status" value="1"/>
</dbReference>
<dbReference type="GO" id="GO:0004022">
    <property type="term" value="F:alcohol dehydrogenase (NAD+) activity"/>
    <property type="evidence" value="ECO:0007669"/>
    <property type="project" value="TreeGrafter"/>
</dbReference>
<dbReference type="PROSITE" id="PS00060">
    <property type="entry name" value="ADH_IRON_2"/>
    <property type="match status" value="1"/>
</dbReference>
<protein>
    <submittedName>
        <fullName evidence="6">Alcohol dehydrogenase</fullName>
    </submittedName>
</protein>
<organism evidence="6 7">
    <name type="scientific">Methanooceanicella nereidis</name>
    <dbReference type="NCBI Taxonomy" id="2052831"/>
    <lineage>
        <taxon>Archaea</taxon>
        <taxon>Methanobacteriati</taxon>
        <taxon>Methanobacteriota</taxon>
        <taxon>Stenosarchaea group</taxon>
        <taxon>Methanomicrobia</taxon>
        <taxon>Methanocellales</taxon>
        <taxon>Methanocellaceae</taxon>
        <taxon>Methanooceanicella</taxon>
    </lineage>
</organism>
<feature type="domain" description="Fe-containing alcohol dehydrogenase-like C-terminal" evidence="5">
    <location>
        <begin position="193"/>
        <end position="387"/>
    </location>
</feature>
<proteinExistence type="inferred from homology"/>
<dbReference type="FunFam" id="3.40.50.1970:FF:000003">
    <property type="entry name" value="Alcohol dehydrogenase, iron-containing"/>
    <property type="match status" value="1"/>
</dbReference>
<evidence type="ECO:0000256" key="2">
    <source>
        <dbReference type="ARBA" id="ARBA00023002"/>
    </source>
</evidence>
<evidence type="ECO:0000256" key="1">
    <source>
        <dbReference type="ARBA" id="ARBA00007358"/>
    </source>
</evidence>
<evidence type="ECO:0000259" key="4">
    <source>
        <dbReference type="Pfam" id="PF00465"/>
    </source>
</evidence>
<dbReference type="GO" id="GO:0046872">
    <property type="term" value="F:metal ion binding"/>
    <property type="evidence" value="ECO:0007669"/>
    <property type="project" value="InterPro"/>
</dbReference>
<evidence type="ECO:0000259" key="5">
    <source>
        <dbReference type="Pfam" id="PF25137"/>
    </source>
</evidence>
<dbReference type="EMBL" id="PGCK01000002">
    <property type="protein sequence ID" value="MCD1294005.1"/>
    <property type="molecule type" value="Genomic_DNA"/>
</dbReference>
<dbReference type="InterPro" id="IPR001670">
    <property type="entry name" value="ADH_Fe/GldA"/>
</dbReference>
<dbReference type="PANTHER" id="PTHR11496:SF102">
    <property type="entry name" value="ALCOHOL DEHYDROGENASE 4"/>
    <property type="match status" value="1"/>
</dbReference>